<dbReference type="EMBL" id="AQOB01000002">
    <property type="protein sequence ID" value="EOQ39553.1"/>
    <property type="molecule type" value="Genomic_DNA"/>
</dbReference>
<reference evidence="1 2" key="1">
    <citation type="submission" date="2013-01" db="EMBL/GenBank/DDBJ databases">
        <title>The Genome Sequence of Butyricicoccus pullicaecorum 1.2.</title>
        <authorList>
            <consortium name="The Broad Institute Genome Sequencing Platform"/>
            <person name="Earl A."/>
            <person name="Ward D."/>
            <person name="Feldgarden M."/>
            <person name="Gevers D."/>
            <person name="Van Immerseel F."/>
            <person name="Eeckhaut V."/>
            <person name="Walker B."/>
            <person name="Young S.K."/>
            <person name="Zeng Q."/>
            <person name="Gargeya S."/>
            <person name="Fitzgerald M."/>
            <person name="Haas B."/>
            <person name="Abouelleil A."/>
            <person name="Alvarado L."/>
            <person name="Arachchi H.M."/>
            <person name="Berlin A.M."/>
            <person name="Chapman S.B."/>
            <person name="Dewar J."/>
            <person name="Goldberg J."/>
            <person name="Griggs A."/>
            <person name="Gujja S."/>
            <person name="Hansen M."/>
            <person name="Howarth C."/>
            <person name="Imamovic A."/>
            <person name="Larimer J."/>
            <person name="McCowan C."/>
            <person name="Murphy C."/>
            <person name="Neiman D."/>
            <person name="Pearson M."/>
            <person name="Priest M."/>
            <person name="Roberts A."/>
            <person name="Saif S."/>
            <person name="Shea T."/>
            <person name="Sisk P."/>
            <person name="Sykes S."/>
            <person name="Wortman J."/>
            <person name="Nusbaum C."/>
            <person name="Birren B."/>
        </authorList>
    </citation>
    <scope>NUCLEOTIDE SEQUENCE [LARGE SCALE GENOMIC DNA]</scope>
    <source>
        <strain evidence="1 2">1.2</strain>
    </source>
</reference>
<evidence type="ECO:0000313" key="1">
    <source>
        <dbReference type="EMBL" id="EOQ39553.1"/>
    </source>
</evidence>
<protein>
    <submittedName>
        <fullName evidence="1">Uncharacterized protein</fullName>
    </submittedName>
</protein>
<gene>
    <name evidence="1" type="ORF">HMPREF1526_00247</name>
</gene>
<proteinExistence type="predicted"/>
<name>R8W3Y6_9FIRM</name>
<dbReference type="Proteomes" id="UP000013981">
    <property type="component" value="Unassembled WGS sequence"/>
</dbReference>
<accession>R8W3Y6</accession>
<keyword evidence="2" id="KW-1185">Reference proteome</keyword>
<organism evidence="1 2">
    <name type="scientific">Butyricicoccus pullicaecorum 1.2</name>
    <dbReference type="NCBI Taxonomy" id="1203606"/>
    <lineage>
        <taxon>Bacteria</taxon>
        <taxon>Bacillati</taxon>
        <taxon>Bacillota</taxon>
        <taxon>Clostridia</taxon>
        <taxon>Eubacteriales</taxon>
        <taxon>Butyricicoccaceae</taxon>
        <taxon>Butyricicoccus</taxon>
    </lineage>
</organism>
<dbReference type="AlphaFoldDB" id="R8W3Y6"/>
<comment type="caution">
    <text evidence="1">The sequence shown here is derived from an EMBL/GenBank/DDBJ whole genome shotgun (WGS) entry which is preliminary data.</text>
</comment>
<sequence length="71" mass="8250">MTAATSVLLAVATELAQQAKSGMPEMREGERILREWYESGVYYRETSLGDKLFLCQYDFRQRKSRREAVVE</sequence>
<evidence type="ECO:0000313" key="2">
    <source>
        <dbReference type="Proteomes" id="UP000013981"/>
    </source>
</evidence>
<dbReference type="HOGENOM" id="CLU_2732388_0_0_9"/>